<evidence type="ECO:0000313" key="1">
    <source>
        <dbReference type="EMBL" id="GBO34503.1"/>
    </source>
</evidence>
<dbReference type="EMBL" id="BGPR01058345">
    <property type="protein sequence ID" value="GBO34503.1"/>
    <property type="molecule type" value="Genomic_DNA"/>
</dbReference>
<dbReference type="AlphaFoldDB" id="A0A4Y2WA25"/>
<name>A0A4Y2WA25_ARAVE</name>
<keyword evidence="2" id="KW-1185">Reference proteome</keyword>
<dbReference type="Proteomes" id="UP000499080">
    <property type="component" value="Unassembled WGS sequence"/>
</dbReference>
<feature type="non-terminal residue" evidence="1">
    <location>
        <position position="77"/>
    </location>
</feature>
<reference evidence="1 2" key="1">
    <citation type="journal article" date="2019" name="Sci. Rep.">
        <title>Orb-weaving spider Araneus ventricosus genome elucidates the spidroin gene catalogue.</title>
        <authorList>
            <person name="Kono N."/>
            <person name="Nakamura H."/>
            <person name="Ohtoshi R."/>
            <person name="Moran D.A.P."/>
            <person name="Shinohara A."/>
            <person name="Yoshida Y."/>
            <person name="Fujiwara M."/>
            <person name="Mori M."/>
            <person name="Tomita M."/>
            <person name="Arakawa K."/>
        </authorList>
    </citation>
    <scope>NUCLEOTIDE SEQUENCE [LARGE SCALE GENOMIC DNA]</scope>
</reference>
<comment type="caution">
    <text evidence="1">The sequence shown here is derived from an EMBL/GenBank/DDBJ whole genome shotgun (WGS) entry which is preliminary data.</text>
</comment>
<evidence type="ECO:0000313" key="2">
    <source>
        <dbReference type="Proteomes" id="UP000499080"/>
    </source>
</evidence>
<organism evidence="1 2">
    <name type="scientific">Araneus ventricosus</name>
    <name type="common">Orbweaver spider</name>
    <name type="synonym">Epeira ventricosa</name>
    <dbReference type="NCBI Taxonomy" id="182803"/>
    <lineage>
        <taxon>Eukaryota</taxon>
        <taxon>Metazoa</taxon>
        <taxon>Ecdysozoa</taxon>
        <taxon>Arthropoda</taxon>
        <taxon>Chelicerata</taxon>
        <taxon>Arachnida</taxon>
        <taxon>Araneae</taxon>
        <taxon>Araneomorphae</taxon>
        <taxon>Entelegynae</taxon>
        <taxon>Araneoidea</taxon>
        <taxon>Araneidae</taxon>
        <taxon>Araneus</taxon>
    </lineage>
</organism>
<protein>
    <submittedName>
        <fullName evidence="1">Uncharacterized protein</fullName>
    </submittedName>
</protein>
<accession>A0A4Y2WA25</accession>
<sequence length="77" mass="9454">MSFQRRIRHWNGNYRWRFCVLWRQKPGKNSIMSSKVHEQAKVMIKYFKPLRIDAVLNKEQNRRSVRHKVNQMILLGD</sequence>
<gene>
    <name evidence="1" type="ORF">AVEN_250660_1</name>
</gene>
<proteinExistence type="predicted"/>